<dbReference type="CDD" id="cd12156">
    <property type="entry name" value="HPPR"/>
    <property type="match status" value="1"/>
</dbReference>
<sequence length="311" mass="34162">MESIGVLMTNPMNSYLEQELSKRVNLFRFWKVPEPDRAQFWLRTPPPSAPSSEAPLRARTRPSSTPCRGSRSSPTSASASTRSTSEKGIRVTNTPDVLTDCVADLAIGLMIAVLRRIPECDRYVRAGLWKKGNFRLTTKFSGKRVGIIGLGRIGSAVAKRAEAFSCPIAYHSRTKKADSKYTYYPSVVELASNCDILVVACALTEETRYIVNRDVINALGPKGYLINIGRGSHVDEPELVSALVEGRLGGAGLDVFEKEPHVPEELFKLDNVVLVPHVASATEETRKDMADLVIKNLEAHFSGKHLLTPVV</sequence>
<evidence type="ECO:0000259" key="7">
    <source>
        <dbReference type="Pfam" id="PF02826"/>
    </source>
</evidence>
<gene>
    <name evidence="8" type="ORF">Cgig2_016641</name>
</gene>
<dbReference type="InterPro" id="IPR006139">
    <property type="entry name" value="D-isomer_2_OHA_DH_cat_dom"/>
</dbReference>
<dbReference type="PANTHER" id="PTHR10996:SF178">
    <property type="entry name" value="2-HYDROXYACID DEHYDROGENASE YGL185C-RELATED"/>
    <property type="match status" value="1"/>
</dbReference>
<keyword evidence="3" id="KW-0520">NAD</keyword>
<dbReference type="FunFam" id="3.40.50.720:FF:000213">
    <property type="entry name" value="Putative 2-hydroxyacid dehydrogenase"/>
    <property type="match status" value="1"/>
</dbReference>
<comment type="caution">
    <text evidence="8">The sequence shown here is derived from an EMBL/GenBank/DDBJ whole genome shotgun (WGS) entry which is preliminary data.</text>
</comment>
<name>A0A9Q1KY52_9CARY</name>
<dbReference type="InterPro" id="IPR050223">
    <property type="entry name" value="D-isomer_2-hydroxyacid_DH"/>
</dbReference>
<feature type="region of interest" description="Disordered" evidence="5">
    <location>
        <begin position="40"/>
        <end position="88"/>
    </location>
</feature>
<dbReference type="PANTHER" id="PTHR10996">
    <property type="entry name" value="2-HYDROXYACID DEHYDROGENASE-RELATED"/>
    <property type="match status" value="1"/>
</dbReference>
<dbReference type="GO" id="GO:0030267">
    <property type="term" value="F:glyoxylate reductase (NADPH) activity"/>
    <property type="evidence" value="ECO:0007669"/>
    <property type="project" value="TreeGrafter"/>
</dbReference>
<dbReference type="GO" id="GO:0016618">
    <property type="term" value="F:hydroxypyruvate reductase [NAD(P)H] activity"/>
    <property type="evidence" value="ECO:0007669"/>
    <property type="project" value="TreeGrafter"/>
</dbReference>
<dbReference type="InterPro" id="IPR006140">
    <property type="entry name" value="D-isomer_DH_NAD-bd"/>
</dbReference>
<dbReference type="InterPro" id="IPR036291">
    <property type="entry name" value="NAD(P)-bd_dom_sf"/>
</dbReference>
<dbReference type="GO" id="GO:0051287">
    <property type="term" value="F:NAD binding"/>
    <property type="evidence" value="ECO:0007669"/>
    <property type="project" value="InterPro"/>
</dbReference>
<dbReference type="Gene3D" id="3.40.50.720">
    <property type="entry name" value="NAD(P)-binding Rossmann-like Domain"/>
    <property type="match status" value="2"/>
</dbReference>
<evidence type="ECO:0000259" key="6">
    <source>
        <dbReference type="Pfam" id="PF00389"/>
    </source>
</evidence>
<evidence type="ECO:0000256" key="2">
    <source>
        <dbReference type="ARBA" id="ARBA00023002"/>
    </source>
</evidence>
<accession>A0A9Q1KY52</accession>
<keyword evidence="9" id="KW-1185">Reference proteome</keyword>
<evidence type="ECO:0000256" key="5">
    <source>
        <dbReference type="SAM" id="MobiDB-lite"/>
    </source>
</evidence>
<evidence type="ECO:0000313" key="8">
    <source>
        <dbReference type="EMBL" id="KAJ8452060.1"/>
    </source>
</evidence>
<dbReference type="OrthoDB" id="298012at2759"/>
<dbReference type="Pfam" id="PF02826">
    <property type="entry name" value="2-Hacid_dh_C"/>
    <property type="match status" value="1"/>
</dbReference>
<evidence type="ECO:0000256" key="1">
    <source>
        <dbReference type="ARBA" id="ARBA00022857"/>
    </source>
</evidence>
<evidence type="ECO:0000313" key="9">
    <source>
        <dbReference type="Proteomes" id="UP001153076"/>
    </source>
</evidence>
<evidence type="ECO:0000256" key="3">
    <source>
        <dbReference type="ARBA" id="ARBA00023027"/>
    </source>
</evidence>
<proteinExistence type="inferred from homology"/>
<comment type="similarity">
    <text evidence="4">Belongs to the D-isomer specific 2-hydroxyacid dehydrogenase family.</text>
</comment>
<dbReference type="AlphaFoldDB" id="A0A9Q1KY52"/>
<feature type="domain" description="D-isomer specific 2-hydroxyacid dehydrogenase NAD-binding" evidence="7">
    <location>
        <begin position="107"/>
        <end position="279"/>
    </location>
</feature>
<evidence type="ECO:0000256" key="4">
    <source>
        <dbReference type="RuleBase" id="RU003719"/>
    </source>
</evidence>
<reference evidence="8" key="1">
    <citation type="submission" date="2022-04" db="EMBL/GenBank/DDBJ databases">
        <title>Carnegiea gigantea Genome sequencing and assembly v2.</title>
        <authorList>
            <person name="Copetti D."/>
            <person name="Sanderson M.J."/>
            <person name="Burquez A."/>
            <person name="Wojciechowski M.F."/>
        </authorList>
    </citation>
    <scope>NUCLEOTIDE SEQUENCE</scope>
    <source>
        <strain evidence="8">SGP5-SGP5p</strain>
        <tissue evidence="8">Aerial part</tissue>
    </source>
</reference>
<dbReference type="GO" id="GO:0005829">
    <property type="term" value="C:cytosol"/>
    <property type="evidence" value="ECO:0007669"/>
    <property type="project" value="TreeGrafter"/>
</dbReference>
<feature type="domain" description="D-isomer specific 2-hydroxyacid dehydrogenase catalytic" evidence="6">
    <location>
        <begin position="85"/>
        <end position="310"/>
    </location>
</feature>
<evidence type="ECO:0008006" key="10">
    <source>
        <dbReference type="Google" id="ProtNLM"/>
    </source>
</evidence>
<dbReference type="Pfam" id="PF00389">
    <property type="entry name" value="2-Hacid_dh"/>
    <property type="match status" value="1"/>
</dbReference>
<protein>
    <recommendedName>
        <fullName evidence="10">Hydroxyphenylpyruvate reductase</fullName>
    </recommendedName>
</protein>
<dbReference type="SUPFAM" id="SSF51735">
    <property type="entry name" value="NAD(P)-binding Rossmann-fold domains"/>
    <property type="match status" value="1"/>
</dbReference>
<feature type="compositionally biased region" description="Low complexity" evidence="5">
    <location>
        <begin position="70"/>
        <end position="83"/>
    </location>
</feature>
<organism evidence="8 9">
    <name type="scientific">Carnegiea gigantea</name>
    <dbReference type="NCBI Taxonomy" id="171969"/>
    <lineage>
        <taxon>Eukaryota</taxon>
        <taxon>Viridiplantae</taxon>
        <taxon>Streptophyta</taxon>
        <taxon>Embryophyta</taxon>
        <taxon>Tracheophyta</taxon>
        <taxon>Spermatophyta</taxon>
        <taxon>Magnoliopsida</taxon>
        <taxon>eudicotyledons</taxon>
        <taxon>Gunneridae</taxon>
        <taxon>Pentapetalae</taxon>
        <taxon>Caryophyllales</taxon>
        <taxon>Cactineae</taxon>
        <taxon>Cactaceae</taxon>
        <taxon>Cactoideae</taxon>
        <taxon>Echinocereeae</taxon>
        <taxon>Carnegiea</taxon>
    </lineage>
</organism>
<keyword evidence="2 4" id="KW-0560">Oxidoreductase</keyword>
<keyword evidence="1" id="KW-0521">NADP</keyword>
<dbReference type="Proteomes" id="UP001153076">
    <property type="component" value="Unassembled WGS sequence"/>
</dbReference>
<dbReference type="EMBL" id="JAKOGI010000006">
    <property type="protein sequence ID" value="KAJ8452060.1"/>
    <property type="molecule type" value="Genomic_DNA"/>
</dbReference>